<dbReference type="GO" id="GO:0005634">
    <property type="term" value="C:nucleus"/>
    <property type="evidence" value="ECO:0007669"/>
    <property type="project" value="UniProtKB-SubCell"/>
</dbReference>
<proteinExistence type="inferred from homology"/>
<dbReference type="KEGG" id="tpal:117644222"/>
<dbReference type="Pfam" id="PF13359">
    <property type="entry name" value="DDE_Tnp_4"/>
    <property type="match status" value="1"/>
</dbReference>
<dbReference type="PANTHER" id="PTHR22930:SF289">
    <property type="entry name" value="DDE TNP4 DOMAIN-CONTAINING PROTEIN-RELATED"/>
    <property type="match status" value="1"/>
</dbReference>
<dbReference type="Pfam" id="PF13873">
    <property type="entry name" value="Myb_DNA-bind_5"/>
    <property type="match status" value="1"/>
</dbReference>
<keyword evidence="10" id="KW-0804">Transcription</keyword>
<keyword evidence="8" id="KW-0378">Hydrolase</keyword>
<dbReference type="InterPro" id="IPR045249">
    <property type="entry name" value="HARBI1-like"/>
</dbReference>
<dbReference type="AlphaFoldDB" id="A0A6P8YYN2"/>
<reference evidence="16" key="1">
    <citation type="submission" date="2025-08" db="UniProtKB">
        <authorList>
            <consortium name="RefSeq"/>
        </authorList>
    </citation>
    <scope>IDENTIFICATION</scope>
    <source>
        <tissue evidence="16">Total insect</tissue>
    </source>
</reference>
<evidence type="ECO:0000256" key="8">
    <source>
        <dbReference type="ARBA" id="ARBA00022801"/>
    </source>
</evidence>
<keyword evidence="6" id="KW-0540">Nuclease</keyword>
<comment type="function">
    <text evidence="12">Involved in transvection phenomena (= synapsis-dependent gene expression), where the synaptic pairing of chromosomes carrying genes with which zeste interacts influences the expression of these genes. Zeste binds to DNA and stimulates transcription from a nearby promoter.</text>
</comment>
<evidence type="ECO:0000256" key="7">
    <source>
        <dbReference type="ARBA" id="ARBA00022723"/>
    </source>
</evidence>
<gene>
    <name evidence="16" type="primary">LOC117644222</name>
</gene>
<comment type="subcellular location">
    <subcellularLocation>
        <location evidence="2">Nucleus</location>
    </subcellularLocation>
</comment>
<evidence type="ECO:0000313" key="15">
    <source>
        <dbReference type="Proteomes" id="UP000515158"/>
    </source>
</evidence>
<evidence type="ECO:0000259" key="14">
    <source>
        <dbReference type="Pfam" id="PF13873"/>
    </source>
</evidence>
<keyword evidence="7" id="KW-0479">Metal-binding</keyword>
<dbReference type="GO" id="GO:0004518">
    <property type="term" value="F:nuclease activity"/>
    <property type="evidence" value="ECO:0007669"/>
    <property type="project" value="UniProtKB-KW"/>
</dbReference>
<evidence type="ECO:0000313" key="16">
    <source>
        <dbReference type="RefSeq" id="XP_034239382.1"/>
    </source>
</evidence>
<feature type="domain" description="DDE Tnp4" evidence="13">
    <location>
        <begin position="194"/>
        <end position="350"/>
    </location>
</feature>
<evidence type="ECO:0000256" key="6">
    <source>
        <dbReference type="ARBA" id="ARBA00022722"/>
    </source>
</evidence>
<evidence type="ECO:0000256" key="5">
    <source>
        <dbReference type="ARBA" id="ARBA00016807"/>
    </source>
</evidence>
<name>A0A6P8YYN2_THRPL</name>
<protein>
    <recommendedName>
        <fullName evidence="5">Regulatory protein zeste</fullName>
    </recommendedName>
</protein>
<evidence type="ECO:0000256" key="2">
    <source>
        <dbReference type="ARBA" id="ARBA00004123"/>
    </source>
</evidence>
<dbReference type="GeneID" id="117644222"/>
<accession>A0A6P8YYN2</accession>
<dbReference type="Proteomes" id="UP000515158">
    <property type="component" value="Unplaced"/>
</dbReference>
<dbReference type="GO" id="GO:0016787">
    <property type="term" value="F:hydrolase activity"/>
    <property type="evidence" value="ECO:0007669"/>
    <property type="project" value="UniProtKB-KW"/>
</dbReference>
<sequence length="570" mass="63844">MAPRKLTEEQRERKRERARQLYREKRDKKFDYFDGRVVNIYAEHRRRVLMQINDRFRLRAIHDPLNNMSIPEFIRNYRMPQDDVVHLLNIIHPYVQRRTSPNQIPLITKLLVTLSLYANGSYQRILGKSIDVAVSQSDTCVESSVSRFVREITDALNHPDVLTRFIRFPLTAEERAPIIARNERLGLPRVLGLIDGTLVRLSQLPHDIERQAFFSRKGFLALNVQVICDSDLNIMNVDARFPGSCNDTYVWNASAARPIVEQAYWEDRCWLLGDSGYFTAPWLHTPLPHAERGTPEFYYTQVHCHCRNRVERCIGILKGRFRILGCDRCIHYKDAAFAGNIVNACCVLHNFCNQRGIYQPPPFNDILGNDDYVPDDDENDLPLDIVMRGNAARGRKAPRGAKAPTAAKAAKGKALKSLRALKAPQAVRPLQGSVANVAKENKPGKASYAQWKALMLAVSNDVELLHGEFTGPLGAVSVQNKWEAIAATCNSIPGGANRNGTLWKKGWTKLKGIARKAYAEKAKYMGGTGGGPAPELVGLGLKPLHVDVMKLTGIKAAVGTGAQNPLQVPS</sequence>
<evidence type="ECO:0000256" key="1">
    <source>
        <dbReference type="ARBA" id="ARBA00001968"/>
    </source>
</evidence>
<evidence type="ECO:0000259" key="13">
    <source>
        <dbReference type="Pfam" id="PF13359"/>
    </source>
</evidence>
<comment type="cofactor">
    <cofactor evidence="1">
        <name>a divalent metal cation</name>
        <dbReference type="ChEBI" id="CHEBI:60240"/>
    </cofactor>
</comment>
<feature type="domain" description="Myb/SANT-like DNA-binding" evidence="14">
    <location>
        <begin position="447"/>
        <end position="519"/>
    </location>
</feature>
<keyword evidence="11" id="KW-0539">Nucleus</keyword>
<evidence type="ECO:0000256" key="10">
    <source>
        <dbReference type="ARBA" id="ARBA00023163"/>
    </source>
</evidence>
<dbReference type="InterPro" id="IPR028002">
    <property type="entry name" value="Myb_DNA-bind_5"/>
</dbReference>
<dbReference type="OrthoDB" id="10062286at2759"/>
<evidence type="ECO:0000256" key="3">
    <source>
        <dbReference type="ARBA" id="ARBA00006958"/>
    </source>
</evidence>
<evidence type="ECO:0000256" key="12">
    <source>
        <dbReference type="ARBA" id="ARBA00025466"/>
    </source>
</evidence>
<comment type="subunit">
    <text evidence="4">Self-associates forming complexes of several hundred monomers.</text>
</comment>
<dbReference type="RefSeq" id="XP_034239382.1">
    <property type="nucleotide sequence ID" value="XM_034383491.1"/>
</dbReference>
<dbReference type="GO" id="GO:0046872">
    <property type="term" value="F:metal ion binding"/>
    <property type="evidence" value="ECO:0007669"/>
    <property type="project" value="UniProtKB-KW"/>
</dbReference>
<evidence type="ECO:0000256" key="11">
    <source>
        <dbReference type="ARBA" id="ARBA00023242"/>
    </source>
</evidence>
<dbReference type="PANTHER" id="PTHR22930">
    <property type="match status" value="1"/>
</dbReference>
<dbReference type="InParanoid" id="A0A6P8YYN2"/>
<comment type="similarity">
    <text evidence="3">Belongs to the HARBI1 family.</text>
</comment>
<organism evidence="16">
    <name type="scientific">Thrips palmi</name>
    <name type="common">Melon thrips</name>
    <dbReference type="NCBI Taxonomy" id="161013"/>
    <lineage>
        <taxon>Eukaryota</taxon>
        <taxon>Metazoa</taxon>
        <taxon>Ecdysozoa</taxon>
        <taxon>Arthropoda</taxon>
        <taxon>Hexapoda</taxon>
        <taxon>Insecta</taxon>
        <taxon>Pterygota</taxon>
        <taxon>Neoptera</taxon>
        <taxon>Paraneoptera</taxon>
        <taxon>Thysanoptera</taxon>
        <taxon>Terebrantia</taxon>
        <taxon>Thripoidea</taxon>
        <taxon>Thripidae</taxon>
        <taxon>Thrips</taxon>
    </lineage>
</organism>
<keyword evidence="15" id="KW-1185">Reference proteome</keyword>
<keyword evidence="9" id="KW-0805">Transcription regulation</keyword>
<evidence type="ECO:0000256" key="4">
    <source>
        <dbReference type="ARBA" id="ARBA00011764"/>
    </source>
</evidence>
<evidence type="ECO:0000256" key="9">
    <source>
        <dbReference type="ARBA" id="ARBA00023015"/>
    </source>
</evidence>
<dbReference type="InterPro" id="IPR027806">
    <property type="entry name" value="HARBI1_dom"/>
</dbReference>